<evidence type="ECO:0000256" key="9">
    <source>
        <dbReference type="SAM" id="Phobius"/>
    </source>
</evidence>
<keyword evidence="5 9" id="KW-0812">Transmembrane</keyword>
<dbReference type="PANTHER" id="PTHR35334">
    <property type="entry name" value="SERINE TRANSPORTER"/>
    <property type="match status" value="1"/>
</dbReference>
<dbReference type="RefSeq" id="WP_188359004.1">
    <property type="nucleotide sequence ID" value="NZ_BMDC01000001.1"/>
</dbReference>
<name>A0A917MRR0_9MICC</name>
<evidence type="ECO:0000256" key="6">
    <source>
        <dbReference type="ARBA" id="ARBA00022989"/>
    </source>
</evidence>
<evidence type="ECO:0000256" key="3">
    <source>
        <dbReference type="ARBA" id="ARBA00022475"/>
    </source>
</evidence>
<feature type="transmembrane region" description="Helical" evidence="9">
    <location>
        <begin position="178"/>
        <end position="199"/>
    </location>
</feature>
<evidence type="ECO:0000313" key="11">
    <source>
        <dbReference type="Proteomes" id="UP000600171"/>
    </source>
</evidence>
<feature type="transmembrane region" description="Helical" evidence="9">
    <location>
        <begin position="381"/>
        <end position="399"/>
    </location>
</feature>
<keyword evidence="2" id="KW-0813">Transport</keyword>
<dbReference type="Proteomes" id="UP000600171">
    <property type="component" value="Unassembled WGS sequence"/>
</dbReference>
<dbReference type="EMBL" id="BMDC01000001">
    <property type="protein sequence ID" value="GGH60097.1"/>
    <property type="molecule type" value="Genomic_DNA"/>
</dbReference>
<dbReference type="AlphaFoldDB" id="A0A917MRR0"/>
<keyword evidence="4" id="KW-0997">Cell inner membrane</keyword>
<feature type="transmembrane region" description="Helical" evidence="9">
    <location>
        <begin position="411"/>
        <end position="432"/>
    </location>
</feature>
<feature type="transmembrane region" description="Helical" evidence="9">
    <location>
        <begin position="354"/>
        <end position="375"/>
    </location>
</feature>
<reference evidence="10 11" key="1">
    <citation type="journal article" date="2014" name="Int. J. Syst. Evol. Microbiol.">
        <title>Complete genome sequence of Corynebacterium casei LMG S-19264T (=DSM 44701T), isolated from a smear-ripened cheese.</title>
        <authorList>
            <consortium name="US DOE Joint Genome Institute (JGI-PGF)"/>
            <person name="Walter F."/>
            <person name="Albersmeier A."/>
            <person name="Kalinowski J."/>
            <person name="Ruckert C."/>
        </authorList>
    </citation>
    <scope>NUCLEOTIDE SEQUENCE [LARGE SCALE GENOMIC DNA]</scope>
    <source>
        <strain evidence="10 11">CCM 8669</strain>
    </source>
</reference>
<evidence type="ECO:0000256" key="8">
    <source>
        <dbReference type="SAM" id="MobiDB-lite"/>
    </source>
</evidence>
<feature type="region of interest" description="Disordered" evidence="8">
    <location>
        <begin position="1"/>
        <end position="27"/>
    </location>
</feature>
<feature type="transmembrane region" description="Helical" evidence="9">
    <location>
        <begin position="211"/>
        <end position="233"/>
    </location>
</feature>
<feature type="transmembrane region" description="Helical" evidence="9">
    <location>
        <begin position="147"/>
        <end position="166"/>
    </location>
</feature>
<evidence type="ECO:0000256" key="4">
    <source>
        <dbReference type="ARBA" id="ARBA00022519"/>
    </source>
</evidence>
<dbReference type="Gene3D" id="1.20.1740.10">
    <property type="entry name" value="Amino acid/polyamine transporter I"/>
    <property type="match status" value="1"/>
</dbReference>
<dbReference type="GO" id="GO:0003333">
    <property type="term" value="P:amino acid transmembrane transport"/>
    <property type="evidence" value="ECO:0007669"/>
    <property type="project" value="InterPro"/>
</dbReference>
<evidence type="ECO:0000313" key="10">
    <source>
        <dbReference type="EMBL" id="GGH60097.1"/>
    </source>
</evidence>
<evidence type="ECO:0000256" key="5">
    <source>
        <dbReference type="ARBA" id="ARBA00022692"/>
    </source>
</evidence>
<keyword evidence="3" id="KW-1003">Cell membrane</keyword>
<sequence>MASTAKEFTDTSTAAIEMDPNSPKPPKWNAGDTTWTISLFGTAIGAGILFLPINAGSGGVWPLLLAALVIWPMIYFSHRALSRMVCASQKPDSDITNLTEQYFGVGVGRIFTVLYFCSIFPVLLIYGVGITNTVDSLMVNQLGMAPWPRWLLSGVLVALLTGVMLASRKIMLAITNALVYPLILILLAVSIYLIPQWSFDSFTQVPSFGDFVLTFWLMLPVLVFSFYHAPAISQFSVSMRERYGLQSAAKASQILRATSTILVVFTMIFVWSCVLALGTDGLREARESNLPILSFLANELHAPFIEILGPIVAITAISSSYFGHWLGAHEGAVGIIRSNFKTEEKGISKQKVSLGVSVVLFICVWLAAIANPSILGLIETLVGPIMALVLFLMPMYAIHKVPVLAPYRGKIMNVFVVVAGIAAFSAIVYKLFDLF</sequence>
<comment type="caution">
    <text evidence="10">The sequence shown here is derived from an EMBL/GenBank/DDBJ whole genome shotgun (WGS) entry which is preliminary data.</text>
</comment>
<proteinExistence type="predicted"/>
<comment type="subcellular location">
    <subcellularLocation>
        <location evidence="1">Cell inner membrane</location>
        <topology evidence="1">Multi-pass membrane protein</topology>
    </subcellularLocation>
</comment>
<feature type="transmembrane region" description="Helical" evidence="9">
    <location>
        <begin position="254"/>
        <end position="277"/>
    </location>
</feature>
<keyword evidence="7 9" id="KW-0472">Membrane</keyword>
<keyword evidence="6 9" id="KW-1133">Transmembrane helix</keyword>
<feature type="transmembrane region" description="Helical" evidence="9">
    <location>
        <begin position="34"/>
        <end position="53"/>
    </location>
</feature>
<keyword evidence="11" id="KW-1185">Reference proteome</keyword>
<evidence type="ECO:0000256" key="1">
    <source>
        <dbReference type="ARBA" id="ARBA00004429"/>
    </source>
</evidence>
<evidence type="ECO:0000256" key="7">
    <source>
        <dbReference type="ARBA" id="ARBA00023136"/>
    </source>
</evidence>
<accession>A0A917MRR0</accession>
<feature type="transmembrane region" description="Helical" evidence="9">
    <location>
        <begin position="300"/>
        <end position="322"/>
    </location>
</feature>
<feature type="transmembrane region" description="Helical" evidence="9">
    <location>
        <begin position="102"/>
        <end position="127"/>
    </location>
</feature>
<organism evidence="10 11">
    <name type="scientific">Rothia aerolata</name>
    <dbReference type="NCBI Taxonomy" id="1812262"/>
    <lineage>
        <taxon>Bacteria</taxon>
        <taxon>Bacillati</taxon>
        <taxon>Actinomycetota</taxon>
        <taxon>Actinomycetes</taxon>
        <taxon>Micrococcales</taxon>
        <taxon>Micrococcaceae</taxon>
        <taxon>Rothia</taxon>
    </lineage>
</organism>
<dbReference type="InterPro" id="IPR018227">
    <property type="entry name" value="Amino_acid_transport_2"/>
</dbReference>
<evidence type="ECO:0000256" key="2">
    <source>
        <dbReference type="ARBA" id="ARBA00022448"/>
    </source>
</evidence>
<protein>
    <submittedName>
        <fullName evidence="10">Septum formation initiator</fullName>
    </submittedName>
</protein>
<feature type="transmembrane region" description="Helical" evidence="9">
    <location>
        <begin position="59"/>
        <end position="81"/>
    </location>
</feature>
<dbReference type="GO" id="GO:0005886">
    <property type="term" value="C:plasma membrane"/>
    <property type="evidence" value="ECO:0007669"/>
    <property type="project" value="UniProtKB-SubCell"/>
</dbReference>
<dbReference type="PANTHER" id="PTHR35334:SF2">
    <property type="entry name" value="SERINE TRANSPORTER SDAC"/>
    <property type="match status" value="1"/>
</dbReference>
<gene>
    <name evidence="10" type="primary">sdaC</name>
    <name evidence="10" type="ORF">GCM10007359_07940</name>
</gene>